<reference evidence="1 2" key="1">
    <citation type="submission" date="2018-02" db="EMBL/GenBank/DDBJ databases">
        <authorList>
            <person name="Cohen D.B."/>
            <person name="Kent A.D."/>
        </authorList>
    </citation>
    <scope>NUCLEOTIDE SEQUENCE [LARGE SCALE GENOMIC DNA]</scope>
    <source>
        <strain evidence="1">1</strain>
    </source>
</reference>
<dbReference type="OrthoDB" id="4277148at2"/>
<organism evidence="1 2">
    <name type="scientific">Micropruina glycogenica</name>
    <dbReference type="NCBI Taxonomy" id="75385"/>
    <lineage>
        <taxon>Bacteria</taxon>
        <taxon>Bacillati</taxon>
        <taxon>Actinomycetota</taxon>
        <taxon>Actinomycetes</taxon>
        <taxon>Propionibacteriales</taxon>
        <taxon>Nocardioidaceae</taxon>
        <taxon>Micropruina</taxon>
    </lineage>
</organism>
<keyword evidence="2" id="KW-1185">Reference proteome</keyword>
<dbReference type="RefSeq" id="WP_105185723.1">
    <property type="nucleotide sequence ID" value="NZ_BAAAGO010000063.1"/>
</dbReference>
<dbReference type="EMBL" id="LT985188">
    <property type="protein sequence ID" value="SPD86862.1"/>
    <property type="molecule type" value="Genomic_DNA"/>
</dbReference>
<protein>
    <submittedName>
        <fullName evidence="1">Uncharacterized protein</fullName>
    </submittedName>
</protein>
<dbReference type="Proteomes" id="UP000238164">
    <property type="component" value="Chromosome 1"/>
</dbReference>
<dbReference type="NCBIfam" id="NF046112">
    <property type="entry name" value="MSMEG_6209_Nter"/>
    <property type="match status" value="1"/>
</dbReference>
<dbReference type="KEGG" id="mgg:MPLG2_1832"/>
<accession>A0A2N9JH44</accession>
<evidence type="ECO:0000313" key="1">
    <source>
        <dbReference type="EMBL" id="SPD86862.1"/>
    </source>
</evidence>
<dbReference type="AlphaFoldDB" id="A0A2N9JH44"/>
<sequence>MSATRDQEVLEDLSDEAIIEQVVERLSVTHRSADPQDLEARVKAAPVPFAGAPIRHFLPVLLERRVAAQLS</sequence>
<evidence type="ECO:0000313" key="2">
    <source>
        <dbReference type="Proteomes" id="UP000238164"/>
    </source>
</evidence>
<name>A0A2N9JH44_9ACTN</name>
<gene>
    <name evidence="1" type="ORF">MPLG2_1832</name>
</gene>
<proteinExistence type="predicted"/>